<protein>
    <recommendedName>
        <fullName evidence="4">Choline/carnitine acyltransferase domain-containing protein</fullName>
    </recommendedName>
</protein>
<name>A0AAV2IBS6_LYMST</name>
<dbReference type="PANTHER" id="PTHR22589">
    <property type="entry name" value="CARNITINE O-ACYLTRANSFERASE"/>
    <property type="match status" value="1"/>
</dbReference>
<accession>A0AAV2IBS6</accession>
<keyword evidence="3" id="KW-0012">Acyltransferase</keyword>
<keyword evidence="6" id="KW-1185">Reference proteome</keyword>
<dbReference type="SUPFAM" id="SSF52777">
    <property type="entry name" value="CoA-dependent acyltransferases"/>
    <property type="match status" value="2"/>
</dbReference>
<dbReference type="InterPro" id="IPR039551">
    <property type="entry name" value="Cho/carn_acyl_trans"/>
</dbReference>
<evidence type="ECO:0000256" key="1">
    <source>
        <dbReference type="ARBA" id="ARBA00005232"/>
    </source>
</evidence>
<dbReference type="GO" id="GO:0005777">
    <property type="term" value="C:peroxisome"/>
    <property type="evidence" value="ECO:0007669"/>
    <property type="project" value="TreeGrafter"/>
</dbReference>
<comment type="caution">
    <text evidence="5">The sequence shown here is derived from an EMBL/GenBank/DDBJ whole genome shotgun (WGS) entry which is preliminary data.</text>
</comment>
<proteinExistence type="inferred from homology"/>
<feature type="domain" description="Choline/carnitine acyltransferase" evidence="4">
    <location>
        <begin position="13"/>
        <end position="591"/>
    </location>
</feature>
<dbReference type="InterPro" id="IPR042231">
    <property type="entry name" value="Cho/carn_acyl_trans_2"/>
</dbReference>
<evidence type="ECO:0000313" key="6">
    <source>
        <dbReference type="Proteomes" id="UP001497497"/>
    </source>
</evidence>
<dbReference type="PANTHER" id="PTHR22589:SF67">
    <property type="entry name" value="PEROXISOMAL CARNITINE O-OCTANOYLTRANSFERASE"/>
    <property type="match status" value="1"/>
</dbReference>
<dbReference type="EMBL" id="CAXITT010000514">
    <property type="protein sequence ID" value="CAL1542925.1"/>
    <property type="molecule type" value="Genomic_DNA"/>
</dbReference>
<dbReference type="Gene3D" id="3.30.559.10">
    <property type="entry name" value="Chloramphenicol acetyltransferase-like domain"/>
    <property type="match status" value="1"/>
</dbReference>
<gene>
    <name evidence="5" type="ORF">GSLYS_00016459001</name>
</gene>
<dbReference type="Pfam" id="PF00755">
    <property type="entry name" value="Carn_acyltransf"/>
    <property type="match status" value="1"/>
</dbReference>
<reference evidence="5 6" key="1">
    <citation type="submission" date="2024-04" db="EMBL/GenBank/DDBJ databases">
        <authorList>
            <consortium name="Genoscope - CEA"/>
            <person name="William W."/>
        </authorList>
    </citation>
    <scope>NUCLEOTIDE SEQUENCE [LARGE SCALE GENOMIC DNA]</scope>
</reference>
<dbReference type="Gene3D" id="3.30.559.70">
    <property type="entry name" value="Choline/Carnitine o-acyltransferase, domain 2"/>
    <property type="match status" value="1"/>
</dbReference>
<keyword evidence="2" id="KW-0808">Transferase</keyword>
<feature type="non-terminal residue" evidence="5">
    <location>
        <position position="1"/>
    </location>
</feature>
<evidence type="ECO:0000256" key="3">
    <source>
        <dbReference type="ARBA" id="ARBA00023315"/>
    </source>
</evidence>
<dbReference type="InterPro" id="IPR023213">
    <property type="entry name" value="CAT-like_dom_sf"/>
</dbReference>
<comment type="similarity">
    <text evidence="1">Belongs to the carnitine/choline acetyltransferase family.</text>
</comment>
<evidence type="ECO:0000313" key="5">
    <source>
        <dbReference type="EMBL" id="CAL1542925.1"/>
    </source>
</evidence>
<organism evidence="5 6">
    <name type="scientific">Lymnaea stagnalis</name>
    <name type="common">Great pond snail</name>
    <name type="synonym">Helix stagnalis</name>
    <dbReference type="NCBI Taxonomy" id="6523"/>
    <lineage>
        <taxon>Eukaryota</taxon>
        <taxon>Metazoa</taxon>
        <taxon>Spiralia</taxon>
        <taxon>Lophotrochozoa</taxon>
        <taxon>Mollusca</taxon>
        <taxon>Gastropoda</taxon>
        <taxon>Heterobranchia</taxon>
        <taxon>Euthyneura</taxon>
        <taxon>Panpulmonata</taxon>
        <taxon>Hygrophila</taxon>
        <taxon>Lymnaeoidea</taxon>
        <taxon>Lymnaeidae</taxon>
        <taxon>Lymnaea</taxon>
    </lineage>
</organism>
<dbReference type="GO" id="GO:0008458">
    <property type="term" value="F:carnitine O-octanoyltransferase activity"/>
    <property type="evidence" value="ECO:0007669"/>
    <property type="project" value="TreeGrafter"/>
</dbReference>
<sequence>GLTFAKQGSLPKLPIPDLGNSLKQVLMSLESCTRPAEFKQIKIAAEEFENGEGKVCQKILVESTGSNKQWIKSALPNYGRLYSRHEAPILSTGIVAPFIFDLWPPKKDSQLDRAAMVIDLALEFWLLIRKETLRPVMDPKGHQICMNQFRKLFSAARIPGKPCDATFTLFHTVSDQEDTPRHIVVIYRGQIFTVVVVDSHDVPIRLLSIQANLEHIVYSVDGGFVEMGPGVGSLTSMNRDDWSCTRVKLMQTDENNRECLMVIEEAIFVLSLDAVVSHNTDLLPHEAIFGDGCNRWYDKSLNFYVYKNGVVTINANTSLVDGSMLAILLHYMHLRILEDTEKWDDDVVQSLSKTAIASSASGIQLQFTIEPEVLESIEVAQMHFSNLAASVEIATCKFEEYEANAFSSREINTDAFAHMVIHLAFFTMYFRIASIGSRVSLKRFYHGRHEIMSTTTNEMAQWVRIMRDPKADAVIKKESFWKAEKRHRELLKDNCSGQGCHNHMAALRVIAQDNLAETPRLFQDDCIPWGERFEIYSASLGVGCTSYVAVLPNSTKGYGLGYFVANTKIIYCVSSWKEESSKSAKLFAFSLYNTLSFLKEFIYSL</sequence>
<dbReference type="Proteomes" id="UP001497497">
    <property type="component" value="Unassembled WGS sequence"/>
</dbReference>
<evidence type="ECO:0000256" key="2">
    <source>
        <dbReference type="ARBA" id="ARBA00022679"/>
    </source>
</evidence>
<dbReference type="InterPro" id="IPR000542">
    <property type="entry name" value="Carn_acyl_trans"/>
</dbReference>
<evidence type="ECO:0000259" key="4">
    <source>
        <dbReference type="Pfam" id="PF00755"/>
    </source>
</evidence>
<dbReference type="AlphaFoldDB" id="A0AAV2IBS6"/>